<gene>
    <name evidence="3" type="ORF">NMU03_07110</name>
</gene>
<dbReference type="RefSeq" id="WP_290141958.1">
    <property type="nucleotide sequence ID" value="NZ_CP101620.1"/>
</dbReference>
<feature type="transmembrane region" description="Helical" evidence="1">
    <location>
        <begin position="93"/>
        <end position="115"/>
    </location>
</feature>
<keyword evidence="4" id="KW-1185">Reference proteome</keyword>
<dbReference type="Pfam" id="PF04892">
    <property type="entry name" value="VanZ"/>
    <property type="match status" value="1"/>
</dbReference>
<organism evidence="3 4">
    <name type="scientific">Allocoprobacillus halotolerans</name>
    <dbReference type="NCBI Taxonomy" id="2944914"/>
    <lineage>
        <taxon>Bacteria</taxon>
        <taxon>Bacillati</taxon>
        <taxon>Bacillota</taxon>
        <taxon>Erysipelotrichia</taxon>
        <taxon>Erysipelotrichales</taxon>
        <taxon>Erysipelotrichaceae</taxon>
        <taxon>Allocoprobacillus</taxon>
    </lineage>
</organism>
<keyword evidence="1" id="KW-1133">Transmembrane helix</keyword>
<sequence>MLITHQQWNLFVIIQFLIEIIIFIAIYYHYIYLRYQHKQFIYYTLFYFYVIGILFVTILPLDFQYFEFGHWNHIYNHNFLFPFRDVFYHYRGAIYNVILNILLFIPFGLLFPLIYHYSFIKTHFIGLSMIISIEIIQLLLSLFCIGFRTFDITDIMMNDLGLCLGYLIYKILKGNV</sequence>
<protein>
    <submittedName>
        <fullName evidence="3">VanZ family protein</fullName>
    </submittedName>
</protein>
<dbReference type="PANTHER" id="PTHR36834">
    <property type="entry name" value="MEMBRANE PROTEIN-RELATED"/>
    <property type="match status" value="1"/>
</dbReference>
<reference evidence="3" key="1">
    <citation type="submission" date="2022-07" db="EMBL/GenBank/DDBJ databases">
        <title>Faecal culturing of patients with breast cancer.</title>
        <authorList>
            <person name="Teng N.M.Y."/>
            <person name="Kiu R."/>
            <person name="Evans R."/>
            <person name="Baker D.J."/>
            <person name="Zenner C."/>
            <person name="Robinson S.D."/>
            <person name="Hall L.J."/>
        </authorList>
    </citation>
    <scope>NUCLEOTIDE SEQUENCE</scope>
    <source>
        <strain evidence="3">LH1062</strain>
    </source>
</reference>
<evidence type="ECO:0000259" key="2">
    <source>
        <dbReference type="Pfam" id="PF04892"/>
    </source>
</evidence>
<keyword evidence="1" id="KW-0812">Transmembrane</keyword>
<evidence type="ECO:0000313" key="3">
    <source>
        <dbReference type="EMBL" id="UTY40536.1"/>
    </source>
</evidence>
<keyword evidence="1" id="KW-0472">Membrane</keyword>
<dbReference type="PANTHER" id="PTHR36834:SF1">
    <property type="entry name" value="INTEGRAL MEMBRANE PROTEIN"/>
    <property type="match status" value="1"/>
</dbReference>
<accession>A0ABY5I5D6</accession>
<feature type="transmembrane region" description="Helical" evidence="1">
    <location>
        <begin position="40"/>
        <end position="61"/>
    </location>
</feature>
<feature type="transmembrane region" description="Helical" evidence="1">
    <location>
        <begin position="6"/>
        <end position="28"/>
    </location>
</feature>
<name>A0ABY5I5D6_9FIRM</name>
<dbReference type="EMBL" id="CP101620">
    <property type="protein sequence ID" value="UTY40536.1"/>
    <property type="molecule type" value="Genomic_DNA"/>
</dbReference>
<dbReference type="InterPro" id="IPR006976">
    <property type="entry name" value="VanZ-like"/>
</dbReference>
<feature type="transmembrane region" description="Helical" evidence="1">
    <location>
        <begin position="127"/>
        <end position="149"/>
    </location>
</feature>
<feature type="domain" description="VanZ-like" evidence="2">
    <location>
        <begin position="46"/>
        <end position="172"/>
    </location>
</feature>
<evidence type="ECO:0000313" key="4">
    <source>
        <dbReference type="Proteomes" id="UP001060112"/>
    </source>
</evidence>
<proteinExistence type="predicted"/>
<evidence type="ECO:0000256" key="1">
    <source>
        <dbReference type="SAM" id="Phobius"/>
    </source>
</evidence>
<dbReference type="InterPro" id="IPR053150">
    <property type="entry name" value="Teicoplanin_resist-assoc"/>
</dbReference>
<dbReference type="Proteomes" id="UP001060112">
    <property type="component" value="Chromosome"/>
</dbReference>